<dbReference type="SMART" id="SM00530">
    <property type="entry name" value="HTH_XRE"/>
    <property type="match status" value="1"/>
</dbReference>
<accession>A0A6J7K5J8</accession>
<dbReference type="CDD" id="cd00093">
    <property type="entry name" value="HTH_XRE"/>
    <property type="match status" value="1"/>
</dbReference>
<dbReference type="InterPro" id="IPR001387">
    <property type="entry name" value="Cro/C1-type_HTH"/>
</dbReference>
<dbReference type="InterPro" id="IPR010982">
    <property type="entry name" value="Lambda_DNA-bd_dom_sf"/>
</dbReference>
<name>A0A6J7K5J8_9ZZZZ</name>
<organism evidence="2">
    <name type="scientific">freshwater metagenome</name>
    <dbReference type="NCBI Taxonomy" id="449393"/>
    <lineage>
        <taxon>unclassified sequences</taxon>
        <taxon>metagenomes</taxon>
        <taxon>ecological metagenomes</taxon>
    </lineage>
</organism>
<gene>
    <name evidence="2" type="ORF">UFOPK3564_03475</name>
</gene>
<evidence type="ECO:0000313" key="2">
    <source>
        <dbReference type="EMBL" id="CAB4950785.1"/>
    </source>
</evidence>
<protein>
    <submittedName>
        <fullName evidence="2">Unannotated protein</fullName>
    </submittedName>
</protein>
<dbReference type="Pfam" id="PF13560">
    <property type="entry name" value="HTH_31"/>
    <property type="match status" value="1"/>
</dbReference>
<dbReference type="Gene3D" id="1.10.260.40">
    <property type="entry name" value="lambda repressor-like DNA-binding domains"/>
    <property type="match status" value="1"/>
</dbReference>
<dbReference type="AlphaFoldDB" id="A0A6J7K5J8"/>
<dbReference type="SUPFAM" id="SSF47413">
    <property type="entry name" value="lambda repressor-like DNA-binding domains"/>
    <property type="match status" value="1"/>
</dbReference>
<dbReference type="InterPro" id="IPR041413">
    <property type="entry name" value="MLTR_LBD"/>
</dbReference>
<dbReference type="Gene3D" id="3.30.450.180">
    <property type="match status" value="1"/>
</dbReference>
<sequence>MSDVNRNELGAFLKARRAELTPQAVGLADTGTPRRVPGLRREEVAGLVAISTDYYARIEQGRISVSGPVLEAIARVLGLDETQSAYLRELAGRPSVARPRRRAPQRLDPQMRRVLDGLTEWPAMVLGRHLQILGWNRQAAALIADFGAIPEARRNYVRMIFTDPRIEALFPDWDAVVRSCVATLRLEAGRFPDDPELASLVGDLSLKHPDFRERWAARHVQSHGSGTKRFRHPVAGDLTLDWQTLTCPTDPEQHLTVYSAEPGSPSHQGLLFLSSWAAEQVERAPVDPTG</sequence>
<dbReference type="EMBL" id="CAFBMK010000340">
    <property type="protein sequence ID" value="CAB4950785.1"/>
    <property type="molecule type" value="Genomic_DNA"/>
</dbReference>
<dbReference type="PROSITE" id="PS50943">
    <property type="entry name" value="HTH_CROC1"/>
    <property type="match status" value="1"/>
</dbReference>
<proteinExistence type="predicted"/>
<dbReference type="PANTHER" id="PTHR35010:SF2">
    <property type="entry name" value="BLL4672 PROTEIN"/>
    <property type="match status" value="1"/>
</dbReference>
<dbReference type="GO" id="GO:0003677">
    <property type="term" value="F:DNA binding"/>
    <property type="evidence" value="ECO:0007669"/>
    <property type="project" value="InterPro"/>
</dbReference>
<dbReference type="PANTHER" id="PTHR35010">
    <property type="entry name" value="BLL4672 PROTEIN-RELATED"/>
    <property type="match status" value="1"/>
</dbReference>
<reference evidence="2" key="1">
    <citation type="submission" date="2020-05" db="EMBL/GenBank/DDBJ databases">
        <authorList>
            <person name="Chiriac C."/>
            <person name="Salcher M."/>
            <person name="Ghai R."/>
            <person name="Kavagutti S V."/>
        </authorList>
    </citation>
    <scope>NUCLEOTIDE SEQUENCE</scope>
</reference>
<feature type="domain" description="HTH cro/C1-type" evidence="1">
    <location>
        <begin position="38"/>
        <end position="84"/>
    </location>
</feature>
<evidence type="ECO:0000259" key="1">
    <source>
        <dbReference type="PROSITE" id="PS50943"/>
    </source>
</evidence>
<dbReference type="Pfam" id="PF17765">
    <property type="entry name" value="MLTR_LBD"/>
    <property type="match status" value="1"/>
</dbReference>